<feature type="region of interest" description="Disordered" evidence="1">
    <location>
        <begin position="92"/>
        <end position="139"/>
    </location>
</feature>
<dbReference type="OrthoDB" id="202825at2759"/>
<accession>A0A5N6SAR5</accession>
<evidence type="ECO:0000313" key="2">
    <source>
        <dbReference type="EMBL" id="KAE8131802.1"/>
    </source>
</evidence>
<name>A0A5N6SAR5_ASPPS</name>
<feature type="compositionally biased region" description="Polar residues" evidence="1">
    <location>
        <begin position="92"/>
        <end position="107"/>
    </location>
</feature>
<dbReference type="EMBL" id="ML743649">
    <property type="protein sequence ID" value="KAE8131802.1"/>
    <property type="molecule type" value="Genomic_DNA"/>
</dbReference>
<dbReference type="Proteomes" id="UP000325672">
    <property type="component" value="Unassembled WGS sequence"/>
</dbReference>
<organism evidence="2 3">
    <name type="scientific">Aspergillus pseudotamarii</name>
    <dbReference type="NCBI Taxonomy" id="132259"/>
    <lineage>
        <taxon>Eukaryota</taxon>
        <taxon>Fungi</taxon>
        <taxon>Dikarya</taxon>
        <taxon>Ascomycota</taxon>
        <taxon>Pezizomycotina</taxon>
        <taxon>Eurotiomycetes</taxon>
        <taxon>Eurotiomycetidae</taxon>
        <taxon>Eurotiales</taxon>
        <taxon>Aspergillaceae</taxon>
        <taxon>Aspergillus</taxon>
        <taxon>Aspergillus subgen. Circumdati</taxon>
    </lineage>
</organism>
<proteinExistence type="predicted"/>
<dbReference type="GeneID" id="43645233"/>
<evidence type="ECO:0000256" key="1">
    <source>
        <dbReference type="SAM" id="MobiDB-lite"/>
    </source>
</evidence>
<sequence>MDDSTMPSPAQLALAIAIVKHKPADLDIREYILRIRQHIKDTREAEKPYTHDKDRFFDSVSFWRQAYEKSEAEQSKLLDRIYDLERHNGALSSKLHSQNTPLEAEQSSSKRKATVSEKAARGATTRKRAKTQTVNDAPAPWDELDRLDLTEESTGPFMRHYYTLQKALQRRSNALEIVKAAVNLCKTTANELSEVVSEKRAAPSASRNKGSTRTEGPTTAEVFRCIECAFQLLLQVIKTLSGTENGMQSSNRVIYHIIHLYESAMNALEQWCTAKSEQTQPAKQKRAASIKKINDKQLPGSNMNTDHEVSTQMVRLLNVMASSLNPGCAGHQDLLEGFLFILLSRVGKLLCLFVFQDLKLRPDLRADFAKLPLPRGLTELDINDRSLCSAQVEAKCLVWLLKRALAILQVFTSSSSSASRDSDESISFAATLKERLQCTLLQAVFGTDSTWGSSLERPALTDEDLHNLQLPSQSPDQSVPDWFTQEVWKLLGWEILVKSNTSEL</sequence>
<protein>
    <submittedName>
        <fullName evidence="2">Uncharacterized protein</fullName>
    </submittedName>
</protein>
<evidence type="ECO:0000313" key="3">
    <source>
        <dbReference type="Proteomes" id="UP000325672"/>
    </source>
</evidence>
<reference evidence="2 3" key="1">
    <citation type="submission" date="2019-04" db="EMBL/GenBank/DDBJ databases">
        <title>Friends and foes A comparative genomics study of 23 Aspergillus species from section Flavi.</title>
        <authorList>
            <consortium name="DOE Joint Genome Institute"/>
            <person name="Kjaerbolling I."/>
            <person name="Vesth T."/>
            <person name="Frisvad J.C."/>
            <person name="Nybo J.L."/>
            <person name="Theobald S."/>
            <person name="Kildgaard S."/>
            <person name="Isbrandt T."/>
            <person name="Kuo A."/>
            <person name="Sato A."/>
            <person name="Lyhne E.K."/>
            <person name="Kogle M.E."/>
            <person name="Wiebenga A."/>
            <person name="Kun R.S."/>
            <person name="Lubbers R.J."/>
            <person name="Makela M.R."/>
            <person name="Barry K."/>
            <person name="Chovatia M."/>
            <person name="Clum A."/>
            <person name="Daum C."/>
            <person name="Haridas S."/>
            <person name="He G."/>
            <person name="LaButti K."/>
            <person name="Lipzen A."/>
            <person name="Mondo S."/>
            <person name="Riley R."/>
            <person name="Salamov A."/>
            <person name="Simmons B.A."/>
            <person name="Magnuson J.K."/>
            <person name="Henrissat B."/>
            <person name="Mortensen U.H."/>
            <person name="Larsen T.O."/>
            <person name="Devries R.P."/>
            <person name="Grigoriev I.V."/>
            <person name="Machida M."/>
            <person name="Baker S.E."/>
            <person name="Andersen M.R."/>
        </authorList>
    </citation>
    <scope>NUCLEOTIDE SEQUENCE [LARGE SCALE GENOMIC DNA]</scope>
    <source>
        <strain evidence="2 3">CBS 117625</strain>
    </source>
</reference>
<dbReference type="RefSeq" id="XP_031907865.1">
    <property type="nucleotide sequence ID" value="XM_032061023.1"/>
</dbReference>
<gene>
    <name evidence="2" type="ORF">BDV38DRAFT_288382</name>
</gene>
<keyword evidence="3" id="KW-1185">Reference proteome</keyword>
<dbReference type="AlphaFoldDB" id="A0A5N6SAR5"/>